<gene>
    <name evidence="1" type="ORF">ADZ36_25975</name>
</gene>
<reference evidence="1" key="1">
    <citation type="submission" date="2015-07" db="EMBL/GenBank/DDBJ databases">
        <title>Draft genome sequence of Streptomyces fradiae, a resistant strain to nitron-oligomycin.</title>
        <authorList>
            <person name="Vatlin A.A."/>
            <person name="Bekker O.B."/>
            <person name="Danilenko V.N."/>
        </authorList>
    </citation>
    <scope>NUCLEOTIDE SEQUENCE</scope>
    <source>
        <strain evidence="1">Olg1-1</strain>
    </source>
</reference>
<evidence type="ECO:0000313" key="2">
    <source>
        <dbReference type="Proteomes" id="UP000037185"/>
    </source>
</evidence>
<dbReference type="EMBL" id="LGSP01000073">
    <property type="protein sequence ID" value="KNE79741.1"/>
    <property type="molecule type" value="Genomic_DNA"/>
</dbReference>
<keyword evidence="2" id="KW-1185">Reference proteome</keyword>
<comment type="caution">
    <text evidence="1">The sequence shown here is derived from an EMBL/GenBank/DDBJ whole genome shotgun (WGS) entry which is preliminary data.</text>
</comment>
<accession>A0ACC4W598</accession>
<dbReference type="Proteomes" id="UP000037185">
    <property type="component" value="Unassembled WGS sequence"/>
</dbReference>
<name>A0ACC4W598_STRFR</name>
<organism evidence="1 2">
    <name type="scientific">Streptomyces fradiae</name>
    <name type="common">Streptomyces roseoflavus</name>
    <dbReference type="NCBI Taxonomy" id="1906"/>
    <lineage>
        <taxon>Bacteria</taxon>
        <taxon>Bacillati</taxon>
        <taxon>Actinomycetota</taxon>
        <taxon>Actinomycetes</taxon>
        <taxon>Kitasatosporales</taxon>
        <taxon>Streptomycetaceae</taxon>
        <taxon>Streptomyces</taxon>
    </lineage>
</organism>
<protein>
    <submittedName>
        <fullName evidence="1">Uncharacterized protein</fullName>
    </submittedName>
</protein>
<proteinExistence type="predicted"/>
<sequence>MGQIRLFLRERRWIRNLGLLAAAGCAATALVFAPGFMSPDSLSQYQQATGRAPLADWHPPVLSLLWRALIAVTGTFASLAVLQAAVLWGSLWVTACCVRELTGSRPGSLAVLATGAAPHVLTFAGVVWKDVQMAYALLATCAIALTGLCLRTVRPGTPWAAGARWTLLALGVLFLSYAVLVRKNAVLAAVPVFVLLVLALWPRPSRRVWLVTAAALAAGLAVPTAAISLAARPVETSQVSQVFLDDLLHVLSADELRAAPVPPDLRERLVASAEECRRAGALSDAYWACYRRSPRGLAPDAEQLRSLWAEEMPRHLPGYLAYRTQVFAKLLFEPTYQYHAGISANDLGLKPSNTRLAATLETYVNGAVRDLPLLFAGWFWLTVALVLALRPGRGLFALPVRALGISSAAYILGYFPIVPVSDYRYVYWPAIAGTLALLLRWLERAAPPAAAPGPGPARAARSEPGGAVPDPA</sequence>
<evidence type="ECO:0000313" key="1">
    <source>
        <dbReference type="EMBL" id="KNE79741.1"/>
    </source>
</evidence>